<keyword evidence="2" id="KW-1185">Reference proteome</keyword>
<accession>A0A3D8P6Z7</accession>
<gene>
    <name evidence="1" type="ORF">DXX99_04025</name>
</gene>
<proteinExistence type="predicted"/>
<evidence type="ECO:0000313" key="2">
    <source>
        <dbReference type="Proteomes" id="UP000256329"/>
    </source>
</evidence>
<dbReference type="RefSeq" id="WP_115792228.1">
    <property type="nucleotide sequence ID" value="NZ_QSLN01000003.1"/>
</dbReference>
<reference evidence="1 2" key="1">
    <citation type="submission" date="2018-08" db="EMBL/GenBank/DDBJ databases">
        <title>Form III RuBisCO-mediated autotrophy in Thermodesulfobium bacteria.</title>
        <authorList>
            <person name="Toshchakov S.V."/>
            <person name="Kublanov I.V."/>
            <person name="Frolov E."/>
            <person name="Bonch-Osmolovskaya E.A."/>
            <person name="Tourova T.P."/>
            <person name="Chernych N.A."/>
            <person name="Lebedinsky A.V."/>
        </authorList>
    </citation>
    <scope>NUCLEOTIDE SEQUENCE [LARGE SCALE GENOMIC DNA]</scope>
    <source>
        <strain evidence="1 2">SR</strain>
    </source>
</reference>
<organism evidence="1 2">
    <name type="scientific">Ammonifex thiophilus</name>
    <dbReference type="NCBI Taxonomy" id="444093"/>
    <lineage>
        <taxon>Bacteria</taxon>
        <taxon>Bacillati</taxon>
        <taxon>Bacillota</taxon>
        <taxon>Clostridia</taxon>
        <taxon>Thermoanaerobacterales</taxon>
        <taxon>Thermoanaerobacteraceae</taxon>
        <taxon>Ammonifex</taxon>
    </lineage>
</organism>
<name>A0A3D8P6Z7_9THEO</name>
<sequence length="95" mass="10730">MNFTMPLPAEMYVLVDMGYRRVLMFVLVHQIAVPMRVGVPVSWMGVLVGVDHNSFFFLLVAVRHPSSPPPWKLRYRPSVASPKAILGILPCQKQP</sequence>
<dbReference type="EMBL" id="QSLN01000003">
    <property type="protein sequence ID" value="RDV84008.1"/>
    <property type="molecule type" value="Genomic_DNA"/>
</dbReference>
<evidence type="ECO:0000313" key="1">
    <source>
        <dbReference type="EMBL" id="RDV84008.1"/>
    </source>
</evidence>
<dbReference type="OrthoDB" id="9883006at2"/>
<dbReference type="AlphaFoldDB" id="A0A3D8P6Z7"/>
<protein>
    <submittedName>
        <fullName evidence="1">Uncharacterized protein</fullName>
    </submittedName>
</protein>
<dbReference type="Proteomes" id="UP000256329">
    <property type="component" value="Unassembled WGS sequence"/>
</dbReference>
<comment type="caution">
    <text evidence="1">The sequence shown here is derived from an EMBL/GenBank/DDBJ whole genome shotgun (WGS) entry which is preliminary data.</text>
</comment>